<reference evidence="1" key="1">
    <citation type="journal article" date="2022" name="bioRxiv">
        <title>Sequencing and chromosome-scale assembly of the giantPleurodeles waltlgenome.</title>
        <authorList>
            <person name="Brown T."/>
            <person name="Elewa A."/>
            <person name="Iarovenko S."/>
            <person name="Subramanian E."/>
            <person name="Araus A.J."/>
            <person name="Petzold A."/>
            <person name="Susuki M."/>
            <person name="Suzuki K.-i.T."/>
            <person name="Hayashi T."/>
            <person name="Toyoda A."/>
            <person name="Oliveira C."/>
            <person name="Osipova E."/>
            <person name="Leigh N.D."/>
            <person name="Simon A."/>
            <person name="Yun M.H."/>
        </authorList>
    </citation>
    <scope>NUCLEOTIDE SEQUENCE</scope>
    <source>
        <strain evidence="1">20211129_DDA</strain>
        <tissue evidence="1">Liver</tissue>
    </source>
</reference>
<comment type="caution">
    <text evidence="1">The sequence shown here is derived from an EMBL/GenBank/DDBJ whole genome shotgun (WGS) entry which is preliminary data.</text>
</comment>
<gene>
    <name evidence="1" type="ORF">NDU88_004453</name>
</gene>
<dbReference type="EMBL" id="JANPWB010000013">
    <property type="protein sequence ID" value="KAJ1107056.1"/>
    <property type="molecule type" value="Genomic_DNA"/>
</dbReference>
<keyword evidence="2" id="KW-1185">Reference proteome</keyword>
<accession>A0AAV7MTI1</accession>
<protein>
    <submittedName>
        <fullName evidence="1">Uncharacterized protein</fullName>
    </submittedName>
</protein>
<dbReference type="AlphaFoldDB" id="A0AAV7MTI1"/>
<sequence>MIRKKGNHFEEWGLANESLGYAHPAAALHGDGITAMSHTAPSALATSAPAAAPPDPTMDCILQKIITVGHHLEGMDAMMTDLTEGSRSIRADIAAFSDRVKGMKQCLSNVEEQLNCVPDQRLGTVAAKQ</sequence>
<proteinExistence type="predicted"/>
<name>A0AAV7MTI1_PLEWA</name>
<organism evidence="1 2">
    <name type="scientific">Pleurodeles waltl</name>
    <name type="common">Iberian ribbed newt</name>
    <dbReference type="NCBI Taxonomy" id="8319"/>
    <lineage>
        <taxon>Eukaryota</taxon>
        <taxon>Metazoa</taxon>
        <taxon>Chordata</taxon>
        <taxon>Craniata</taxon>
        <taxon>Vertebrata</taxon>
        <taxon>Euteleostomi</taxon>
        <taxon>Amphibia</taxon>
        <taxon>Batrachia</taxon>
        <taxon>Caudata</taxon>
        <taxon>Salamandroidea</taxon>
        <taxon>Salamandridae</taxon>
        <taxon>Pleurodelinae</taxon>
        <taxon>Pleurodeles</taxon>
    </lineage>
</organism>
<evidence type="ECO:0000313" key="1">
    <source>
        <dbReference type="EMBL" id="KAJ1107056.1"/>
    </source>
</evidence>
<dbReference type="Proteomes" id="UP001066276">
    <property type="component" value="Chromosome 9"/>
</dbReference>
<evidence type="ECO:0000313" key="2">
    <source>
        <dbReference type="Proteomes" id="UP001066276"/>
    </source>
</evidence>